<dbReference type="Proteomes" id="UP000006044">
    <property type="component" value="Unassembled WGS sequence"/>
</dbReference>
<comment type="caution">
    <text evidence="2">The sequence shown here is derived from an EMBL/GenBank/DDBJ whole genome shotgun (WGS) entry which is preliminary data.</text>
</comment>
<protein>
    <submittedName>
        <fullName evidence="2">Uncharacterized protein</fullName>
    </submittedName>
</protein>
<dbReference type="EMBL" id="ADLE01000008">
    <property type="protein sequence ID" value="EJZ64758.1"/>
    <property type="molecule type" value="Genomic_DNA"/>
</dbReference>
<dbReference type="HOGENOM" id="CLU_2491534_0_0_10"/>
<evidence type="ECO:0000313" key="3">
    <source>
        <dbReference type="Proteomes" id="UP000006044"/>
    </source>
</evidence>
<proteinExistence type="predicted"/>
<keyword evidence="1" id="KW-0472">Membrane</keyword>
<dbReference type="AlphaFoldDB" id="K0WZZ0"/>
<keyword evidence="3" id="KW-1185">Reference proteome</keyword>
<keyword evidence="1" id="KW-1133">Transmembrane helix</keyword>
<keyword evidence="1" id="KW-0812">Transmembrane</keyword>
<reference evidence="2 3" key="1">
    <citation type="submission" date="2012-08" db="EMBL/GenBank/DDBJ databases">
        <title>The Genome Sequence of Barnesiella intestinihominis YIT 11860.</title>
        <authorList>
            <consortium name="The Broad Institute Genome Sequencing Platform"/>
            <person name="Earl A."/>
            <person name="Ward D."/>
            <person name="Feldgarden M."/>
            <person name="Gevers D."/>
            <person name="Morotomi M."/>
            <person name="Walker B."/>
            <person name="Young S.K."/>
            <person name="Zeng Q."/>
            <person name="Gargeya S."/>
            <person name="Fitzgerald M."/>
            <person name="Haas B."/>
            <person name="Abouelleil A."/>
            <person name="Alvarado L."/>
            <person name="Arachchi H.M."/>
            <person name="Berlin A.M."/>
            <person name="Chapman S.B."/>
            <person name="Goldberg J."/>
            <person name="Griggs A."/>
            <person name="Gujja S."/>
            <person name="Hansen M."/>
            <person name="Howarth C."/>
            <person name="Imamovic A."/>
            <person name="Larimer J."/>
            <person name="McCowen C."/>
            <person name="Montmayeur A."/>
            <person name="Murphy C."/>
            <person name="Neiman D."/>
            <person name="Pearson M."/>
            <person name="Priest M."/>
            <person name="Roberts A."/>
            <person name="Saif S."/>
            <person name="Shea T."/>
            <person name="Sisk P."/>
            <person name="Sykes S."/>
            <person name="Wortman J."/>
            <person name="Nusbaum C."/>
            <person name="Birren B."/>
        </authorList>
    </citation>
    <scope>NUCLEOTIDE SEQUENCE [LARGE SCALE GENOMIC DNA]</scope>
    <source>
        <strain evidence="2 3">YIT 11860</strain>
    </source>
</reference>
<feature type="transmembrane region" description="Helical" evidence="1">
    <location>
        <begin position="41"/>
        <end position="60"/>
    </location>
</feature>
<accession>K0WZZ0</accession>
<evidence type="ECO:0000313" key="2">
    <source>
        <dbReference type="EMBL" id="EJZ64758.1"/>
    </source>
</evidence>
<sequence>MAVNISGLPQITSNKAKGPRYMNTISFIEKLGIIRQRAGQFYDLPVGMLLILFSLIFYIYGQIPLSESSYECPMSNTTYSLTKIGS</sequence>
<organism evidence="2 3">
    <name type="scientific">Barnesiella intestinihominis YIT 11860</name>
    <dbReference type="NCBI Taxonomy" id="742726"/>
    <lineage>
        <taxon>Bacteria</taxon>
        <taxon>Pseudomonadati</taxon>
        <taxon>Bacteroidota</taxon>
        <taxon>Bacteroidia</taxon>
        <taxon>Bacteroidales</taxon>
        <taxon>Barnesiellaceae</taxon>
        <taxon>Barnesiella</taxon>
    </lineage>
</organism>
<evidence type="ECO:0000256" key="1">
    <source>
        <dbReference type="SAM" id="Phobius"/>
    </source>
</evidence>
<name>K0WZZ0_9BACT</name>
<gene>
    <name evidence="2" type="ORF">HMPREF9448_01241</name>
</gene>